<evidence type="ECO:0000256" key="2">
    <source>
        <dbReference type="ARBA" id="ARBA00023125"/>
    </source>
</evidence>
<dbReference type="EMBL" id="SOAW01000001">
    <property type="protein sequence ID" value="TDT33131.1"/>
    <property type="molecule type" value="Genomic_DNA"/>
</dbReference>
<dbReference type="OrthoDB" id="7688673at2"/>
<dbReference type="GO" id="GO:0003677">
    <property type="term" value="F:DNA binding"/>
    <property type="evidence" value="ECO:0007669"/>
    <property type="project" value="UniProtKB-KW"/>
</dbReference>
<dbReference type="Gene3D" id="3.40.50.1360">
    <property type="match status" value="1"/>
</dbReference>
<name>A0A4R7J6U8_9ACTN</name>
<dbReference type="AlphaFoldDB" id="A0A4R7J6U8"/>
<dbReference type="PANTHER" id="PTHR30363:SF44">
    <property type="entry name" value="AGA OPERON TRANSCRIPTIONAL REPRESSOR-RELATED"/>
    <property type="match status" value="1"/>
</dbReference>
<dbReference type="InterPro" id="IPR014036">
    <property type="entry name" value="DeoR-like_C"/>
</dbReference>
<keyword evidence="7" id="KW-1185">Reference proteome</keyword>
<gene>
    <name evidence="6" type="ORF">CLV29_0732</name>
</gene>
<sequence>MTDSVDRPDSDQTASDPIRSGQTQADQSQAEQSQAEQTQADRTRSGRPGDTAARAGLDRQTRLEAILDLLGEAGTVEVNEIVETFDVSPATARRDLQMLADRHLLARTRGGATAQSVAYDLPLRYKREQHATEKSRIAAAALDLVSPGARIGLSGGTTTTTLASALAVRTDLSVASRKLTVVTNAINIAAQLAVRQHIRVVVTGGVVQSSSYELVGPYSDQLLQQLSLDIAFLGTNAIGPDGPAVHDEAEARVNGQMALRAEQAWLLADSSKIGIRAFARMGELGWYRGVITDDGLSTDQRALLDSLGLDVLIA</sequence>
<accession>A0A4R7J6U8</accession>
<dbReference type="Gene3D" id="1.10.10.10">
    <property type="entry name" value="Winged helix-like DNA-binding domain superfamily/Winged helix DNA-binding domain"/>
    <property type="match status" value="1"/>
</dbReference>
<organism evidence="6 7">
    <name type="scientific">Naumannella halotolerans</name>
    <dbReference type="NCBI Taxonomy" id="993414"/>
    <lineage>
        <taxon>Bacteria</taxon>
        <taxon>Bacillati</taxon>
        <taxon>Actinomycetota</taxon>
        <taxon>Actinomycetes</taxon>
        <taxon>Propionibacteriales</taxon>
        <taxon>Propionibacteriaceae</taxon>
        <taxon>Naumannella</taxon>
    </lineage>
</organism>
<dbReference type="InterPro" id="IPR050313">
    <property type="entry name" value="Carb_Metab_HTH_regulators"/>
</dbReference>
<evidence type="ECO:0000313" key="6">
    <source>
        <dbReference type="EMBL" id="TDT33131.1"/>
    </source>
</evidence>
<dbReference type="SUPFAM" id="SSF46785">
    <property type="entry name" value="Winged helix' DNA-binding domain"/>
    <property type="match status" value="1"/>
</dbReference>
<dbReference type="PROSITE" id="PS51000">
    <property type="entry name" value="HTH_DEOR_2"/>
    <property type="match status" value="1"/>
</dbReference>
<dbReference type="SMART" id="SM00420">
    <property type="entry name" value="HTH_DEOR"/>
    <property type="match status" value="1"/>
</dbReference>
<dbReference type="InterPro" id="IPR018356">
    <property type="entry name" value="Tscrpt_reg_HTH_DeoR_CS"/>
</dbReference>
<dbReference type="Pfam" id="PF08220">
    <property type="entry name" value="HTH_DeoR"/>
    <property type="match status" value="1"/>
</dbReference>
<comment type="caution">
    <text evidence="6">The sequence shown here is derived from an EMBL/GenBank/DDBJ whole genome shotgun (WGS) entry which is preliminary data.</text>
</comment>
<reference evidence="6 7" key="1">
    <citation type="submission" date="2019-03" db="EMBL/GenBank/DDBJ databases">
        <title>Genomic Encyclopedia of Archaeal and Bacterial Type Strains, Phase II (KMG-II): from individual species to whole genera.</title>
        <authorList>
            <person name="Goeker M."/>
        </authorList>
    </citation>
    <scope>NUCLEOTIDE SEQUENCE [LARGE SCALE GENOMIC DNA]</scope>
    <source>
        <strain evidence="6 7">DSM 24323</strain>
    </source>
</reference>
<dbReference type="InterPro" id="IPR037171">
    <property type="entry name" value="NagB/RpiA_transferase-like"/>
</dbReference>
<feature type="compositionally biased region" description="Basic and acidic residues" evidence="4">
    <location>
        <begin position="1"/>
        <end position="10"/>
    </location>
</feature>
<evidence type="ECO:0000256" key="4">
    <source>
        <dbReference type="SAM" id="MobiDB-lite"/>
    </source>
</evidence>
<dbReference type="GO" id="GO:0003700">
    <property type="term" value="F:DNA-binding transcription factor activity"/>
    <property type="evidence" value="ECO:0007669"/>
    <property type="project" value="InterPro"/>
</dbReference>
<protein>
    <submittedName>
        <fullName evidence="6">DeoR family transcriptional regulator of aga operon</fullName>
    </submittedName>
</protein>
<evidence type="ECO:0000313" key="7">
    <source>
        <dbReference type="Proteomes" id="UP000295371"/>
    </source>
</evidence>
<dbReference type="InterPro" id="IPR036388">
    <property type="entry name" value="WH-like_DNA-bd_sf"/>
</dbReference>
<dbReference type="Proteomes" id="UP000295371">
    <property type="component" value="Unassembled WGS sequence"/>
</dbReference>
<feature type="domain" description="HTH deoR-type" evidence="5">
    <location>
        <begin position="59"/>
        <end position="114"/>
    </location>
</feature>
<proteinExistence type="predicted"/>
<dbReference type="InterPro" id="IPR001034">
    <property type="entry name" value="DeoR_HTH"/>
</dbReference>
<dbReference type="PRINTS" id="PR00037">
    <property type="entry name" value="HTHLACR"/>
</dbReference>
<evidence type="ECO:0000256" key="3">
    <source>
        <dbReference type="ARBA" id="ARBA00023163"/>
    </source>
</evidence>
<keyword evidence="1" id="KW-0805">Transcription regulation</keyword>
<dbReference type="Pfam" id="PF00455">
    <property type="entry name" value="DeoRC"/>
    <property type="match status" value="1"/>
</dbReference>
<dbReference type="PANTHER" id="PTHR30363">
    <property type="entry name" value="HTH-TYPE TRANSCRIPTIONAL REGULATOR SRLR-RELATED"/>
    <property type="match status" value="1"/>
</dbReference>
<dbReference type="SMART" id="SM01134">
    <property type="entry name" value="DeoRC"/>
    <property type="match status" value="1"/>
</dbReference>
<dbReference type="SUPFAM" id="SSF100950">
    <property type="entry name" value="NagB/RpiA/CoA transferase-like"/>
    <property type="match status" value="1"/>
</dbReference>
<keyword evidence="3" id="KW-0804">Transcription</keyword>
<dbReference type="PROSITE" id="PS00894">
    <property type="entry name" value="HTH_DEOR_1"/>
    <property type="match status" value="1"/>
</dbReference>
<feature type="compositionally biased region" description="Low complexity" evidence="4">
    <location>
        <begin position="22"/>
        <end position="38"/>
    </location>
</feature>
<evidence type="ECO:0000256" key="1">
    <source>
        <dbReference type="ARBA" id="ARBA00023015"/>
    </source>
</evidence>
<dbReference type="InterPro" id="IPR036390">
    <property type="entry name" value="WH_DNA-bd_sf"/>
</dbReference>
<feature type="region of interest" description="Disordered" evidence="4">
    <location>
        <begin position="1"/>
        <end position="57"/>
    </location>
</feature>
<evidence type="ECO:0000259" key="5">
    <source>
        <dbReference type="PROSITE" id="PS51000"/>
    </source>
</evidence>
<keyword evidence="2" id="KW-0238">DNA-binding</keyword>